<accession>A0A0C2EC87</accession>
<dbReference type="Pfam" id="PF01734">
    <property type="entry name" value="Patatin"/>
    <property type="match status" value="1"/>
</dbReference>
<proteinExistence type="predicted"/>
<dbReference type="EMBL" id="JXDG01000035">
    <property type="protein sequence ID" value="KIH83509.1"/>
    <property type="molecule type" value="Genomic_DNA"/>
</dbReference>
<feature type="domain" description="PNPLA" evidence="5">
    <location>
        <begin position="1"/>
        <end position="194"/>
    </location>
</feature>
<dbReference type="PATRIC" id="fig|226910.6.peg.2625"/>
<comment type="caution">
    <text evidence="6">The sequence shown here is derived from an EMBL/GenBank/DDBJ whole genome shotgun (WGS) entry which is preliminary data.</text>
</comment>
<dbReference type="InterPro" id="IPR050301">
    <property type="entry name" value="NTE"/>
</dbReference>
<name>A0A0C2EC87_9PSED</name>
<dbReference type="AlphaFoldDB" id="A0A0C2EC87"/>
<evidence type="ECO:0000313" key="7">
    <source>
        <dbReference type="Proteomes" id="UP000031535"/>
    </source>
</evidence>
<protein>
    <submittedName>
        <fullName evidence="6">Ferredoxin reductase</fullName>
    </submittedName>
</protein>
<evidence type="ECO:0000256" key="4">
    <source>
        <dbReference type="PROSITE-ProRule" id="PRU01161"/>
    </source>
</evidence>
<dbReference type="SUPFAM" id="SSF52151">
    <property type="entry name" value="FabD/lysophospholipase-like"/>
    <property type="match status" value="1"/>
</dbReference>
<evidence type="ECO:0000256" key="3">
    <source>
        <dbReference type="ARBA" id="ARBA00023098"/>
    </source>
</evidence>
<keyword evidence="3 4" id="KW-0443">Lipid metabolism</keyword>
<feature type="short sequence motif" description="DGA/G" evidence="4">
    <location>
        <begin position="181"/>
        <end position="183"/>
    </location>
</feature>
<feature type="active site" description="Nucleophile" evidence="4">
    <location>
        <position position="28"/>
    </location>
</feature>
<dbReference type="STRING" id="226910.UCMB321_2635"/>
<dbReference type="PANTHER" id="PTHR14226:SF78">
    <property type="entry name" value="SLR0060 PROTEIN"/>
    <property type="match status" value="1"/>
</dbReference>
<dbReference type="InterPro" id="IPR016035">
    <property type="entry name" value="Acyl_Trfase/lysoPLipase"/>
</dbReference>
<evidence type="ECO:0000259" key="5">
    <source>
        <dbReference type="PROSITE" id="PS51635"/>
    </source>
</evidence>
<dbReference type="InterPro" id="IPR002641">
    <property type="entry name" value="PNPLA_dom"/>
</dbReference>
<dbReference type="PROSITE" id="PS51635">
    <property type="entry name" value="PNPLA"/>
    <property type="match status" value="1"/>
</dbReference>
<dbReference type="Proteomes" id="UP000031535">
    <property type="component" value="Unassembled WGS sequence"/>
</dbReference>
<dbReference type="Gene3D" id="3.40.1090.10">
    <property type="entry name" value="Cytosolic phospholipase A2 catalytic domain"/>
    <property type="match status" value="2"/>
</dbReference>
<evidence type="ECO:0000313" key="6">
    <source>
        <dbReference type="EMBL" id="KIH83509.1"/>
    </source>
</evidence>
<keyword evidence="1 4" id="KW-0378">Hydrolase</keyword>
<dbReference type="PANTHER" id="PTHR14226">
    <property type="entry name" value="NEUROPATHY TARGET ESTERASE/SWISS CHEESE D.MELANOGASTER"/>
    <property type="match status" value="1"/>
</dbReference>
<dbReference type="GO" id="GO:0016042">
    <property type="term" value="P:lipid catabolic process"/>
    <property type="evidence" value="ECO:0007669"/>
    <property type="project" value="UniProtKB-UniRule"/>
</dbReference>
<evidence type="ECO:0000256" key="1">
    <source>
        <dbReference type="ARBA" id="ARBA00022801"/>
    </source>
</evidence>
<dbReference type="GO" id="GO:0016787">
    <property type="term" value="F:hydrolase activity"/>
    <property type="evidence" value="ECO:0007669"/>
    <property type="project" value="UniProtKB-UniRule"/>
</dbReference>
<organism evidence="6 7">
    <name type="scientific">Pseudomonas batumici</name>
    <dbReference type="NCBI Taxonomy" id="226910"/>
    <lineage>
        <taxon>Bacteria</taxon>
        <taxon>Pseudomonadati</taxon>
        <taxon>Pseudomonadota</taxon>
        <taxon>Gammaproteobacteria</taxon>
        <taxon>Pseudomonadales</taxon>
        <taxon>Pseudomonadaceae</taxon>
        <taxon>Pseudomonas</taxon>
    </lineage>
</organism>
<evidence type="ECO:0000256" key="2">
    <source>
        <dbReference type="ARBA" id="ARBA00022963"/>
    </source>
</evidence>
<comment type="caution">
    <text evidence="4">Lacks conserved residue(s) required for the propagation of feature annotation.</text>
</comment>
<keyword evidence="2 4" id="KW-0442">Lipid degradation</keyword>
<feature type="active site" description="Proton acceptor" evidence="4">
    <location>
        <position position="181"/>
    </location>
</feature>
<gene>
    <name evidence="6" type="ORF">UCMB321_2635</name>
</gene>
<reference evidence="6 7" key="1">
    <citation type="submission" date="2015-01" db="EMBL/GenBank/DDBJ databases">
        <title>Complete genome of Pseudomonas batumici UCM B-321 producer of the batumin antibiotic with strong antistaphilococcal and potential anticancer activity.</title>
        <authorList>
            <person name="Klochko V.V."/>
            <person name="Zelena L.B."/>
            <person name="Elena K.A."/>
            <person name="Reva O.N."/>
        </authorList>
    </citation>
    <scope>NUCLEOTIDE SEQUENCE [LARGE SCALE GENOMIC DNA]</scope>
    <source>
        <strain evidence="6 7">UCM B-321</strain>
    </source>
</reference>
<keyword evidence="7" id="KW-1185">Reference proteome</keyword>
<sequence length="324" mass="36564">MHGAFTWGVLDRLLEDGRLAIEGVSATSAGAMNAVVLAYGMLQGGEAGARQALHDFWYAVAQSAERHNPLRWMPWLKGTHSFGLDHSPMYTFADMALRLFSPYQFNRRNLSPLRNVLERQVDFAALRKQCPLHLYLCATNVETGKIRIFSGDDVCAEAVLASACVPTLFQAITIDGQHYWDGGYMGNPAIFPLIYHCNTRDVVIVHINPLVRPGVPITAADILNRINEISFNSSLMREMRTIAFVTDLIQQDKVDRDEMKEMLIHSIRADEAMCALSVSSKYNADWRFLCGLHDNGRREAEAWLTENYHNIGERSSIDIRKEFL</sequence>